<protein>
    <submittedName>
        <fullName evidence="9">Carboxypeptidase regulatory-like domain-containing protein</fullName>
    </submittedName>
</protein>
<dbReference type="PANTHER" id="PTHR30069:SF46">
    <property type="entry name" value="OAR PROTEIN"/>
    <property type="match status" value="1"/>
</dbReference>
<keyword evidence="7" id="KW-0732">Signal</keyword>
<keyword evidence="5" id="KW-0472">Membrane</keyword>
<reference evidence="9 10" key="1">
    <citation type="submission" date="2024-04" db="EMBL/GenBank/DDBJ databases">
        <title>Draft genome sequence of Pseudoxanthomonas putridarboris WD12.</title>
        <authorList>
            <person name="Oh J."/>
        </authorList>
    </citation>
    <scope>NUCLEOTIDE SEQUENCE [LARGE SCALE GENOMIC DNA]</scope>
    <source>
        <strain evidence="9 10">WD12</strain>
    </source>
</reference>
<dbReference type="Pfam" id="PF13620">
    <property type="entry name" value="CarboxypepD_reg"/>
    <property type="match status" value="1"/>
</dbReference>
<evidence type="ECO:0000256" key="1">
    <source>
        <dbReference type="ARBA" id="ARBA00004571"/>
    </source>
</evidence>
<evidence type="ECO:0000256" key="3">
    <source>
        <dbReference type="ARBA" id="ARBA00022452"/>
    </source>
</evidence>
<accession>A0ABU9IXT4</accession>
<dbReference type="Pfam" id="PF25183">
    <property type="entry name" value="OMP_b-brl_4"/>
    <property type="match status" value="2"/>
</dbReference>
<feature type="signal peptide" evidence="7">
    <location>
        <begin position="1"/>
        <end position="27"/>
    </location>
</feature>
<comment type="caution">
    <text evidence="9">The sequence shown here is derived from an EMBL/GenBank/DDBJ whole genome shotgun (WGS) entry which is preliminary data.</text>
</comment>
<keyword evidence="2" id="KW-0813">Transport</keyword>
<dbReference type="Gene3D" id="2.60.40.1120">
    <property type="entry name" value="Carboxypeptidase-like, regulatory domain"/>
    <property type="match status" value="1"/>
</dbReference>
<dbReference type="InterPro" id="IPR039426">
    <property type="entry name" value="TonB-dep_rcpt-like"/>
</dbReference>
<dbReference type="RefSeq" id="WP_341724945.1">
    <property type="nucleotide sequence ID" value="NZ_JBBWWT010000002.1"/>
</dbReference>
<comment type="subcellular location">
    <subcellularLocation>
        <location evidence="1">Cell outer membrane</location>
        <topology evidence="1">Multi-pass membrane protein</topology>
    </subcellularLocation>
</comment>
<keyword evidence="10" id="KW-1185">Reference proteome</keyword>
<proteinExistence type="predicted"/>
<feature type="domain" description="TonB-dependent transporter Oar-like beta-barrel" evidence="8">
    <location>
        <begin position="353"/>
        <end position="1018"/>
    </location>
</feature>
<organism evidence="9 10">
    <name type="scientific">Pseudoxanthomonas putridarboris</name>
    <dbReference type="NCBI Taxonomy" id="752605"/>
    <lineage>
        <taxon>Bacteria</taxon>
        <taxon>Pseudomonadati</taxon>
        <taxon>Pseudomonadota</taxon>
        <taxon>Gammaproteobacteria</taxon>
        <taxon>Lysobacterales</taxon>
        <taxon>Lysobacteraceae</taxon>
        <taxon>Pseudoxanthomonas</taxon>
    </lineage>
</organism>
<feature type="chain" id="PRO_5046867565" evidence="7">
    <location>
        <begin position="28"/>
        <end position="1088"/>
    </location>
</feature>
<dbReference type="SUPFAM" id="SSF56935">
    <property type="entry name" value="Porins"/>
    <property type="match status" value="1"/>
</dbReference>
<evidence type="ECO:0000256" key="2">
    <source>
        <dbReference type="ARBA" id="ARBA00022448"/>
    </source>
</evidence>
<dbReference type="PANTHER" id="PTHR30069">
    <property type="entry name" value="TONB-DEPENDENT OUTER MEMBRANE RECEPTOR"/>
    <property type="match status" value="1"/>
</dbReference>
<evidence type="ECO:0000256" key="5">
    <source>
        <dbReference type="ARBA" id="ARBA00023136"/>
    </source>
</evidence>
<dbReference type="InterPro" id="IPR008969">
    <property type="entry name" value="CarboxyPept-like_regulatory"/>
</dbReference>
<dbReference type="Proteomes" id="UP001459204">
    <property type="component" value="Unassembled WGS sequence"/>
</dbReference>
<evidence type="ECO:0000313" key="9">
    <source>
        <dbReference type="EMBL" id="MEL1263757.1"/>
    </source>
</evidence>
<evidence type="ECO:0000256" key="4">
    <source>
        <dbReference type="ARBA" id="ARBA00022692"/>
    </source>
</evidence>
<dbReference type="InterPro" id="IPR057601">
    <property type="entry name" value="Oar-like_b-barrel"/>
</dbReference>
<sequence>MNQSRRLRISKLSLGLVVALAAAPAFAQSTSAGVGGLVTDNGGQPVAGAEVTITHVESGTVSRATTDGSGRYNARGLRVGGPYQITVTKSGAGTKTEDNVYLNLNQVNTVNAALTGDLTTLETVTAVGFAGGSEIFSANKMGTGTNVTRESIEALPSVGRNIQDYIRLDPRIAQTSKGRGEISAGGQNSRFNAIRVDGVAASDTFGLESNNSPTMRQPVSIDAIEEINVALADYDTTISGATGAVVNAVTKSGTNEFSGSAYYAYRDQDWVRDNANGTPFDGFIDEETFGATFGGPILKDRLFFFANYEKFTRKAPGTTVSSAAAAITDPQIAEVQRIARDVWGFDAGTSNAPDNLKSDLEEYALKIDWNITDAHRASLRYSKVEQSDVFLYGFSNTGRSLSSNWSVTDKEVETWTAQLFSDWSDNFSTEFKASRREYSAIRNPFSRLPAIGIAFGAPNATTGAPNSPFLNFGTDSFSHYNTLETETLNLFGSGTWYAGDHEIKFGFDYEDNDVYNLFGQNVFGSYTFSSLADFEAGRYWSYSSFAPQPGAPLDSIAADYSQRNVGFFVQDRWAVNYNLSLMFGLRVDRISLGDTPMRNVLIDQVYGYDNTQTLDGADLWQPRFGFNYTFDSDRPTQLRGGFGLFQGAAANVWVGNSFANTGLNLVAYSTPSFGNLSEAERDAIRALYPFSPNPDNQPQPSASQQQSVNLMDPGFQQPSVWKANLAFDHELPWYGIVASAELLLTKVKDGLHYERLDLGTPTDFAPDGRPVYWANLQTGAGTRANQNAEIAALRAAGLMPAGYENVTGWAPDGVILLKNTDKGESQQLTVSLSKPMQENWSWMVGYTYTKADEVSPLTSSRAISNWNGRMIYDPNEEVAARSNYEIRDRFSASLTWQKAFFGDYRTTASVFYEGRSGKPYSWGYRNDANGDGYTNDLFYVPSGPGDVIFTGGAAMEQAFFDWLDNNPDLSRYGGRVVPRNSSVSKWVNNFDVRISQELPGFFKGHKSELWLDIINIGNLIDKDWGEVYEVGFPLNRGVALFQGIDQATGKYIYNFDPNLVTAEGLYDNQDQTKGVSRWQLQLGFRYKF</sequence>
<evidence type="ECO:0000256" key="7">
    <source>
        <dbReference type="SAM" id="SignalP"/>
    </source>
</evidence>
<dbReference type="SUPFAM" id="SSF49464">
    <property type="entry name" value="Carboxypeptidase regulatory domain-like"/>
    <property type="match status" value="1"/>
</dbReference>
<evidence type="ECO:0000313" key="10">
    <source>
        <dbReference type="Proteomes" id="UP001459204"/>
    </source>
</evidence>
<keyword evidence="3" id="KW-1134">Transmembrane beta strand</keyword>
<dbReference type="EMBL" id="JBBWWT010000002">
    <property type="protein sequence ID" value="MEL1263757.1"/>
    <property type="molecule type" value="Genomic_DNA"/>
</dbReference>
<dbReference type="Gene3D" id="2.40.170.20">
    <property type="entry name" value="TonB-dependent receptor, beta-barrel domain"/>
    <property type="match status" value="1"/>
</dbReference>
<keyword evidence="4" id="KW-0812">Transmembrane</keyword>
<feature type="domain" description="TonB-dependent transporter Oar-like beta-barrel" evidence="8">
    <location>
        <begin position="249"/>
        <end position="323"/>
    </location>
</feature>
<dbReference type="InterPro" id="IPR036942">
    <property type="entry name" value="Beta-barrel_TonB_sf"/>
</dbReference>
<keyword evidence="6" id="KW-0998">Cell outer membrane</keyword>
<gene>
    <name evidence="9" type="ORF">AAD027_05120</name>
</gene>
<evidence type="ECO:0000256" key="6">
    <source>
        <dbReference type="ARBA" id="ARBA00023237"/>
    </source>
</evidence>
<evidence type="ECO:0000259" key="8">
    <source>
        <dbReference type="Pfam" id="PF25183"/>
    </source>
</evidence>
<name>A0ABU9IXT4_9GAMM</name>